<dbReference type="AlphaFoldDB" id="A0A9Q3I9F9"/>
<sequence length="94" mass="10511">MTPALDKAEPVAENSTKTAPELPKDKPKGPQNNQKGSRGNKKKGKGKANWQRPYSQYYRIPKLEPSAVESVLNMNRPLMEFKAKVKGSINKTFP</sequence>
<reference evidence="2" key="1">
    <citation type="submission" date="2021-03" db="EMBL/GenBank/DDBJ databases">
        <title>Draft genome sequence of rust myrtle Austropuccinia psidii MF-1, a brazilian biotype.</title>
        <authorList>
            <person name="Quecine M.C."/>
            <person name="Pachon D.M.R."/>
            <person name="Bonatelli M.L."/>
            <person name="Correr F.H."/>
            <person name="Franceschini L.M."/>
            <person name="Leite T.F."/>
            <person name="Margarido G.R.A."/>
            <person name="Almeida C.A."/>
            <person name="Ferrarezi J.A."/>
            <person name="Labate C.A."/>
        </authorList>
    </citation>
    <scope>NUCLEOTIDE SEQUENCE</scope>
    <source>
        <strain evidence="2">MF-1</strain>
    </source>
</reference>
<evidence type="ECO:0000313" key="3">
    <source>
        <dbReference type="Proteomes" id="UP000765509"/>
    </source>
</evidence>
<accession>A0A9Q3I9F9</accession>
<proteinExistence type="predicted"/>
<dbReference type="EMBL" id="AVOT02038220">
    <property type="protein sequence ID" value="MBW0533048.1"/>
    <property type="molecule type" value="Genomic_DNA"/>
</dbReference>
<protein>
    <submittedName>
        <fullName evidence="2">Uncharacterized protein</fullName>
    </submittedName>
</protein>
<comment type="caution">
    <text evidence="2">The sequence shown here is derived from an EMBL/GenBank/DDBJ whole genome shotgun (WGS) entry which is preliminary data.</text>
</comment>
<evidence type="ECO:0000313" key="2">
    <source>
        <dbReference type="EMBL" id="MBW0533048.1"/>
    </source>
</evidence>
<feature type="region of interest" description="Disordered" evidence="1">
    <location>
        <begin position="1"/>
        <end position="55"/>
    </location>
</feature>
<feature type="compositionally biased region" description="Basic and acidic residues" evidence="1">
    <location>
        <begin position="1"/>
        <end position="10"/>
    </location>
</feature>
<keyword evidence="3" id="KW-1185">Reference proteome</keyword>
<name>A0A9Q3I9F9_9BASI</name>
<evidence type="ECO:0000256" key="1">
    <source>
        <dbReference type="SAM" id="MobiDB-lite"/>
    </source>
</evidence>
<organism evidence="2 3">
    <name type="scientific">Austropuccinia psidii MF-1</name>
    <dbReference type="NCBI Taxonomy" id="1389203"/>
    <lineage>
        <taxon>Eukaryota</taxon>
        <taxon>Fungi</taxon>
        <taxon>Dikarya</taxon>
        <taxon>Basidiomycota</taxon>
        <taxon>Pucciniomycotina</taxon>
        <taxon>Pucciniomycetes</taxon>
        <taxon>Pucciniales</taxon>
        <taxon>Sphaerophragmiaceae</taxon>
        <taxon>Austropuccinia</taxon>
    </lineage>
</organism>
<gene>
    <name evidence="2" type="ORF">O181_072763</name>
</gene>
<dbReference type="Proteomes" id="UP000765509">
    <property type="component" value="Unassembled WGS sequence"/>
</dbReference>